<feature type="signal peptide" evidence="1">
    <location>
        <begin position="1"/>
        <end position="15"/>
    </location>
</feature>
<dbReference type="EMBL" id="JNBS01000302">
    <property type="protein sequence ID" value="OQS06829.1"/>
    <property type="molecule type" value="Genomic_DNA"/>
</dbReference>
<organism evidence="2">
    <name type="scientific">Thraustotheca clavata</name>
    <dbReference type="NCBI Taxonomy" id="74557"/>
    <lineage>
        <taxon>Eukaryota</taxon>
        <taxon>Sar</taxon>
        <taxon>Stramenopiles</taxon>
        <taxon>Oomycota</taxon>
        <taxon>Saprolegniomycetes</taxon>
        <taxon>Saprolegniales</taxon>
        <taxon>Achlyaceae</taxon>
        <taxon>Thraustotheca</taxon>
    </lineage>
</organism>
<dbReference type="Gene3D" id="3.80.10.10">
    <property type="entry name" value="Ribonuclease Inhibitor"/>
    <property type="match status" value="1"/>
</dbReference>
<accession>A0A0A7CLA6</accession>
<dbReference type="SUPFAM" id="SSF52058">
    <property type="entry name" value="L domain-like"/>
    <property type="match status" value="1"/>
</dbReference>
<dbReference type="Proteomes" id="UP000243217">
    <property type="component" value="Unassembled WGS sequence"/>
</dbReference>
<dbReference type="InterPro" id="IPR032675">
    <property type="entry name" value="LRR_dom_sf"/>
</dbReference>
<keyword evidence="1" id="KW-0732">Signal</keyword>
<name>A0A0A7CLA6_9STRA</name>
<protein>
    <submittedName>
        <fullName evidence="2">Secreted protein</fullName>
    </submittedName>
</protein>
<keyword evidence="4" id="KW-1185">Reference proteome</keyword>
<evidence type="ECO:0000313" key="3">
    <source>
        <dbReference type="EMBL" id="OQS06829.1"/>
    </source>
</evidence>
<feature type="chain" id="PRO_5011845538" evidence="1">
    <location>
        <begin position="16"/>
        <end position="217"/>
    </location>
</feature>
<dbReference type="EMBL" id="KM037951">
    <property type="protein sequence ID" value="AIG55412.1"/>
    <property type="molecule type" value="Genomic_DNA"/>
</dbReference>
<dbReference type="AlphaFoldDB" id="A0A0A7CLA6"/>
<proteinExistence type="predicted"/>
<reference evidence="2 4" key="1">
    <citation type="journal article" date="2014" name="Genome Biol. Evol.">
        <title>The secreted proteins of Achlya hypogyna and Thraustotheca clavata identify the ancestral oomycete secretome and reveal gene acquisitions by horizontal gene transfer.</title>
        <authorList>
            <person name="Misner I."/>
            <person name="Blouin N."/>
            <person name="Leonard G."/>
            <person name="Richards T.A."/>
            <person name="Lane C.E."/>
        </authorList>
    </citation>
    <scope>NUCLEOTIDE SEQUENCE</scope>
    <source>
        <strain evidence="2 4">ATCC 34112</strain>
    </source>
</reference>
<dbReference type="OrthoDB" id="60247at2759"/>
<evidence type="ECO:0000256" key="1">
    <source>
        <dbReference type="SAM" id="SignalP"/>
    </source>
</evidence>
<sequence length="217" mass="24192">MFALIMSALLALTSGFEIPTQHILTSTPELCGDICPLQDNVPAQACVYYPHSLTDYNCTQSSLGSCIKTNDSDVKCLNNNWAQNSSYSIGIRGTIGSFGRSEPVRVIQNYAAANITELILKNYNDEKYYLTLLDGAFTNSSLTSLWIENVNLSLQEKVFPPQLRSLVLRKADLRWIPKEIFTLCSLEKLDLSGQTLDTTQLTEDEKAFLNKLNFTSS</sequence>
<evidence type="ECO:0000313" key="4">
    <source>
        <dbReference type="Proteomes" id="UP000243217"/>
    </source>
</evidence>
<gene>
    <name evidence="3" type="ORF">THRCLA_01149</name>
</gene>
<evidence type="ECO:0000313" key="2">
    <source>
        <dbReference type="EMBL" id="AIG55412.1"/>
    </source>
</evidence>